<feature type="compositionally biased region" description="Polar residues" evidence="1">
    <location>
        <begin position="82"/>
        <end position="92"/>
    </location>
</feature>
<dbReference type="Proteomes" id="UP000027222">
    <property type="component" value="Unassembled WGS sequence"/>
</dbReference>
<keyword evidence="4" id="KW-1185">Reference proteome</keyword>
<name>A0A067SSJ3_GALM3</name>
<protein>
    <submittedName>
        <fullName evidence="3">Uncharacterized protein</fullName>
    </submittedName>
</protein>
<feature type="transmembrane region" description="Helical" evidence="2">
    <location>
        <begin position="6"/>
        <end position="32"/>
    </location>
</feature>
<gene>
    <name evidence="3" type="ORF">GALMADRAFT_269455</name>
</gene>
<evidence type="ECO:0000256" key="2">
    <source>
        <dbReference type="SAM" id="Phobius"/>
    </source>
</evidence>
<dbReference type="AlphaFoldDB" id="A0A067SSJ3"/>
<dbReference type="HOGENOM" id="CLU_2146044_0_0_1"/>
<proteinExistence type="predicted"/>
<sequence>MVSNKILALNVMVIVEECLVIPWSISAIWLFWVKKNQTPARRPIRAPRPAVPQPPDPRNSQSGAPTEYDLESQPPRDAGSVDNHSSPETAIDTNLIIPEAANSASQVKDGAG</sequence>
<keyword evidence="2" id="KW-1133">Transmembrane helix</keyword>
<organism evidence="3 4">
    <name type="scientific">Galerina marginata (strain CBS 339.88)</name>
    <dbReference type="NCBI Taxonomy" id="685588"/>
    <lineage>
        <taxon>Eukaryota</taxon>
        <taxon>Fungi</taxon>
        <taxon>Dikarya</taxon>
        <taxon>Basidiomycota</taxon>
        <taxon>Agaricomycotina</taxon>
        <taxon>Agaricomycetes</taxon>
        <taxon>Agaricomycetidae</taxon>
        <taxon>Agaricales</taxon>
        <taxon>Agaricineae</taxon>
        <taxon>Strophariaceae</taxon>
        <taxon>Galerina</taxon>
    </lineage>
</organism>
<accession>A0A067SSJ3</accession>
<keyword evidence="2" id="KW-0472">Membrane</keyword>
<feature type="region of interest" description="Disordered" evidence="1">
    <location>
        <begin position="39"/>
        <end position="112"/>
    </location>
</feature>
<dbReference type="EMBL" id="KL142384">
    <property type="protein sequence ID" value="KDR73925.1"/>
    <property type="molecule type" value="Genomic_DNA"/>
</dbReference>
<evidence type="ECO:0000256" key="1">
    <source>
        <dbReference type="SAM" id="MobiDB-lite"/>
    </source>
</evidence>
<evidence type="ECO:0000313" key="3">
    <source>
        <dbReference type="EMBL" id="KDR73925.1"/>
    </source>
</evidence>
<reference evidence="4" key="1">
    <citation type="journal article" date="2014" name="Proc. Natl. Acad. Sci. U.S.A.">
        <title>Extensive sampling of basidiomycete genomes demonstrates inadequacy of the white-rot/brown-rot paradigm for wood decay fungi.</title>
        <authorList>
            <person name="Riley R."/>
            <person name="Salamov A.A."/>
            <person name="Brown D.W."/>
            <person name="Nagy L.G."/>
            <person name="Floudas D."/>
            <person name="Held B.W."/>
            <person name="Levasseur A."/>
            <person name="Lombard V."/>
            <person name="Morin E."/>
            <person name="Otillar R."/>
            <person name="Lindquist E.A."/>
            <person name="Sun H."/>
            <person name="LaButti K.M."/>
            <person name="Schmutz J."/>
            <person name="Jabbour D."/>
            <person name="Luo H."/>
            <person name="Baker S.E."/>
            <person name="Pisabarro A.G."/>
            <person name="Walton J.D."/>
            <person name="Blanchette R.A."/>
            <person name="Henrissat B."/>
            <person name="Martin F."/>
            <person name="Cullen D."/>
            <person name="Hibbett D.S."/>
            <person name="Grigoriev I.V."/>
        </authorList>
    </citation>
    <scope>NUCLEOTIDE SEQUENCE [LARGE SCALE GENOMIC DNA]</scope>
    <source>
        <strain evidence="4">CBS 339.88</strain>
    </source>
</reference>
<keyword evidence="2" id="KW-0812">Transmembrane</keyword>
<evidence type="ECO:0000313" key="4">
    <source>
        <dbReference type="Proteomes" id="UP000027222"/>
    </source>
</evidence>